<comment type="caution">
    <text evidence="6">The sequence shown here is derived from an EMBL/GenBank/DDBJ whole genome shotgun (WGS) entry which is preliminary data.</text>
</comment>
<reference evidence="6 7" key="1">
    <citation type="submission" date="2018-10" db="EMBL/GenBank/DDBJ databases">
        <title>Co-occurring genomic capacity for anaerobic methane metabolism and dissimilatory sulfite reduction discovered in the Korarchaeota.</title>
        <authorList>
            <person name="Mckay L.J."/>
            <person name="Dlakic M."/>
            <person name="Fields M.W."/>
            <person name="Delmont T.O."/>
            <person name="Eren A.M."/>
            <person name="Jay Z.J."/>
            <person name="Klingelsmith K.B."/>
            <person name="Rusch D.B."/>
            <person name="Inskeep W.P."/>
        </authorList>
    </citation>
    <scope>NUCLEOTIDE SEQUENCE [LARGE SCALE GENOMIC DNA]</scope>
    <source>
        <strain evidence="6 7">WS</strain>
    </source>
</reference>
<sequence length="758" mass="87358">MMIEELQLINFKSFKRATIVIPKGLIAITGPNGSGKSNILDAIAFLMGWRAKRLRASRLEHLVRRGAPWAQVNLTIVNSGERIKIQRRVKPNGKSSYRVNDKSLPAHRVMDILSSLGLVAERYTFVTQGDITSIVEMSPGERYEILKEISGISDYDERRDKALEELKEVEQLLREISAVLREKEKELRRVEEEIRILEERSEVEGRYKRIKKYQVLSELKLLRERLSSLEEPKPEEIDTESLRRELERKEEEMRSLESSLKDSPVRRRGQIMAELDSLRRQREALRKALEAKEEVIRSIMRGREIPSFIRRDPSFLGTVSELIRPLPGYELPFIAVGSGRLNDIVVRDLEGAKRIARALREVEGRFRIIPMDVLKGEERRERGLYNFLLFDREYESLAAHIFNAILIDDLDEVGEELLGRARYVTMDGEIVEREGSIVAGKPSLGNIGKLMGEINDLRDEIQQIDEEITSKERELMSLPERDKEFERLDSVRKEVHELRRKYQEALSRREDFIRRTRKVIEERSEILAKIKVLERELEDLSDVDPLEVPDPRKEIVMLEMKLRSLGNANPKAKEEYKRRKEEFEEVKSKYDSFLSRKEEIESLIERIDSEREGILRDTLRKLSDAFSSWISILFEGGSGELLLSERGLEMRVNLPGKGSVNIDSLSGGEKSLSALAFILASQKVRPSSLYLFDEADAMLDGMNCKRYARALKELSKDSIVMMISLKRETLEEADYIIGVTVRGGESKVIAVERSIIGS</sequence>
<dbReference type="OMA" id="HNAYVSE"/>
<dbReference type="GeneID" id="6093532"/>
<dbReference type="InterPro" id="IPR003593">
    <property type="entry name" value="AAA+_ATPase"/>
</dbReference>
<evidence type="ECO:0000256" key="2">
    <source>
        <dbReference type="SAM" id="Coils"/>
    </source>
</evidence>
<dbReference type="SUPFAM" id="SSF75553">
    <property type="entry name" value="Smc hinge domain"/>
    <property type="match status" value="1"/>
</dbReference>
<dbReference type="InterPro" id="IPR036277">
    <property type="entry name" value="SMC_hinge_sf"/>
</dbReference>
<dbReference type="GO" id="GO:0051276">
    <property type="term" value="P:chromosome organization"/>
    <property type="evidence" value="ECO:0007669"/>
    <property type="project" value="InterPro"/>
</dbReference>
<evidence type="ECO:0000313" key="6">
    <source>
        <dbReference type="EMBL" id="RSN70914.1"/>
    </source>
</evidence>
<feature type="region of interest" description="Disordered" evidence="3">
    <location>
        <begin position="230"/>
        <end position="262"/>
    </location>
</feature>
<gene>
    <name evidence="6" type="ORF">D9Q81_00080</name>
</gene>
<dbReference type="EMBL" id="RCOR01000001">
    <property type="protein sequence ID" value="RSN70914.1"/>
    <property type="molecule type" value="Genomic_DNA"/>
</dbReference>
<evidence type="ECO:0000313" key="7">
    <source>
        <dbReference type="Proteomes" id="UP000278149"/>
    </source>
</evidence>
<protein>
    <submittedName>
        <fullName evidence="6">ATP-binding cassette domain-containing protein</fullName>
    </submittedName>
</protein>
<dbReference type="Pfam" id="PF02463">
    <property type="entry name" value="SMC_N"/>
    <property type="match status" value="1"/>
</dbReference>
<proteinExistence type="predicted"/>
<dbReference type="SMART" id="SM00968">
    <property type="entry name" value="SMC_hinge"/>
    <property type="match status" value="1"/>
</dbReference>
<dbReference type="SMART" id="SM00382">
    <property type="entry name" value="AAA"/>
    <property type="match status" value="1"/>
</dbReference>
<name>A0A3R9QAH5_9CREN</name>
<evidence type="ECO:0000259" key="5">
    <source>
        <dbReference type="SMART" id="SM00968"/>
    </source>
</evidence>
<feature type="coiled-coil region" evidence="2">
    <location>
        <begin position="447"/>
        <end position="543"/>
    </location>
</feature>
<dbReference type="Proteomes" id="UP000278149">
    <property type="component" value="Unassembled WGS sequence"/>
</dbReference>
<evidence type="ECO:0000256" key="3">
    <source>
        <dbReference type="SAM" id="MobiDB-lite"/>
    </source>
</evidence>
<dbReference type="InterPro" id="IPR027417">
    <property type="entry name" value="P-loop_NTPase"/>
</dbReference>
<feature type="domain" description="SMC hinge" evidence="5">
    <location>
        <begin position="313"/>
        <end position="418"/>
    </location>
</feature>
<feature type="domain" description="AAA+ ATPase" evidence="4">
    <location>
        <begin position="22"/>
        <end position="744"/>
    </location>
</feature>
<dbReference type="SUPFAM" id="SSF52540">
    <property type="entry name" value="P-loop containing nucleoside triphosphate hydrolases"/>
    <property type="match status" value="1"/>
</dbReference>
<dbReference type="Gene3D" id="3.30.70.1620">
    <property type="match status" value="1"/>
</dbReference>
<evidence type="ECO:0000256" key="1">
    <source>
        <dbReference type="ARBA" id="ARBA00023054"/>
    </source>
</evidence>
<dbReference type="Gene3D" id="3.40.50.300">
    <property type="entry name" value="P-loop containing nucleotide triphosphate hydrolases"/>
    <property type="match status" value="2"/>
</dbReference>
<feature type="coiled-coil region" evidence="2">
    <location>
        <begin position="152"/>
        <end position="200"/>
    </location>
</feature>
<dbReference type="AlphaFoldDB" id="A0A3R9QAH5"/>
<dbReference type="GO" id="GO:0005694">
    <property type="term" value="C:chromosome"/>
    <property type="evidence" value="ECO:0007669"/>
    <property type="project" value="InterPro"/>
</dbReference>
<evidence type="ECO:0000259" key="4">
    <source>
        <dbReference type="SMART" id="SM00382"/>
    </source>
</evidence>
<accession>A0A3R9QAH5</accession>
<keyword evidence="1 2" id="KW-0175">Coiled coil</keyword>
<organism evidence="6 7">
    <name type="scientific">Candidatus Korarchaeum cryptofilum</name>
    <dbReference type="NCBI Taxonomy" id="498846"/>
    <lineage>
        <taxon>Archaea</taxon>
        <taxon>Thermoproteota</taxon>
        <taxon>Candidatus Korarchaeia</taxon>
        <taxon>Candidatus Korarchaeales</taxon>
        <taxon>Candidatus Korarchaeaceae</taxon>
        <taxon>Candidatus Korarchaeum</taxon>
    </lineage>
</organism>
<keyword evidence="6" id="KW-0547">Nucleotide-binding</keyword>
<dbReference type="Gene3D" id="1.20.1060.20">
    <property type="match status" value="1"/>
</dbReference>
<dbReference type="Pfam" id="PF06470">
    <property type="entry name" value="SMC_hinge"/>
    <property type="match status" value="1"/>
</dbReference>
<dbReference type="RefSeq" id="WP_012308900.1">
    <property type="nucleotide sequence ID" value="NZ_RCOR01000001.1"/>
</dbReference>
<dbReference type="InterPro" id="IPR003395">
    <property type="entry name" value="RecF/RecN/SMC_N"/>
</dbReference>
<dbReference type="InterPro" id="IPR010935">
    <property type="entry name" value="SMC_hinge"/>
</dbReference>
<keyword evidence="6" id="KW-0067">ATP-binding</keyword>
<dbReference type="PANTHER" id="PTHR43977">
    <property type="entry name" value="STRUCTURAL MAINTENANCE OF CHROMOSOMES PROTEIN 3"/>
    <property type="match status" value="1"/>
</dbReference>
<dbReference type="GO" id="GO:0005524">
    <property type="term" value="F:ATP binding"/>
    <property type="evidence" value="ECO:0007669"/>
    <property type="project" value="UniProtKB-KW"/>
</dbReference>